<comment type="similarity">
    <text evidence="1">Belongs to the replication factor A protein 1 family.</text>
</comment>
<dbReference type="GO" id="GO:0003677">
    <property type="term" value="F:DNA binding"/>
    <property type="evidence" value="ECO:0007669"/>
    <property type="project" value="UniProtKB-KW"/>
</dbReference>
<dbReference type="Gene3D" id="2.40.50.140">
    <property type="entry name" value="Nucleic acid-binding proteins"/>
    <property type="match status" value="3"/>
</dbReference>
<evidence type="ECO:0000313" key="9">
    <source>
        <dbReference type="Proteomes" id="UP000515211"/>
    </source>
</evidence>
<evidence type="ECO:0000256" key="5">
    <source>
        <dbReference type="ARBA" id="ARBA00023125"/>
    </source>
</evidence>
<evidence type="ECO:0000256" key="1">
    <source>
        <dbReference type="ARBA" id="ARBA00005690"/>
    </source>
</evidence>
<gene>
    <name evidence="10" type="primary">LOC107479040</name>
</gene>
<keyword evidence="9" id="KW-1185">Reference proteome</keyword>
<dbReference type="GO" id="GO:0008270">
    <property type="term" value="F:zinc ion binding"/>
    <property type="evidence" value="ECO:0007669"/>
    <property type="project" value="UniProtKB-KW"/>
</dbReference>
<dbReference type="CDD" id="cd04480">
    <property type="entry name" value="RPA1_DBD_A_like"/>
    <property type="match status" value="1"/>
</dbReference>
<feature type="region of interest" description="Disordered" evidence="6">
    <location>
        <begin position="498"/>
        <end position="538"/>
    </location>
</feature>
<dbReference type="GeneID" id="107479040"/>
<accession>A0A6P4CQC2</accession>
<keyword evidence="3" id="KW-0863">Zinc-finger</keyword>
<evidence type="ECO:0000313" key="10">
    <source>
        <dbReference type="RefSeq" id="XP_015954672.1"/>
    </source>
</evidence>
<proteinExistence type="inferred from homology"/>
<feature type="domain" description="Replication protein A 70 kDa DNA-binding subunit B/D first OB fold" evidence="7">
    <location>
        <begin position="4"/>
        <end position="109"/>
    </location>
</feature>
<reference evidence="10" key="2">
    <citation type="submission" date="2025-08" db="UniProtKB">
        <authorList>
            <consortium name="RefSeq"/>
        </authorList>
    </citation>
    <scope>IDENTIFICATION</scope>
    <source>
        <tissue evidence="10">Whole plant</tissue>
    </source>
</reference>
<dbReference type="PANTHER" id="PTHR47165:SF4">
    <property type="entry name" value="OS03G0429900 PROTEIN"/>
    <property type="match status" value="1"/>
</dbReference>
<dbReference type="Pfam" id="PF02721">
    <property type="entry name" value="DUF223"/>
    <property type="match status" value="1"/>
</dbReference>
<feature type="domain" description="Replication factor A C-terminal" evidence="8">
    <location>
        <begin position="296"/>
        <end position="422"/>
    </location>
</feature>
<dbReference type="Pfam" id="PF08646">
    <property type="entry name" value="Rep_fac-A_C"/>
    <property type="match status" value="1"/>
</dbReference>
<evidence type="ECO:0000256" key="6">
    <source>
        <dbReference type="SAM" id="MobiDB-lite"/>
    </source>
</evidence>
<dbReference type="SUPFAM" id="SSF50249">
    <property type="entry name" value="Nucleic acid-binding proteins"/>
    <property type="match status" value="3"/>
</dbReference>
<evidence type="ECO:0000256" key="3">
    <source>
        <dbReference type="ARBA" id="ARBA00022771"/>
    </source>
</evidence>
<keyword evidence="5 10" id="KW-0238">DNA-binding</keyword>
<dbReference type="RefSeq" id="XP_015954672.1">
    <property type="nucleotide sequence ID" value="XM_016099186.3"/>
</dbReference>
<dbReference type="KEGG" id="adu:107479040"/>
<keyword evidence="4" id="KW-0862">Zinc</keyword>
<dbReference type="InterPro" id="IPR013955">
    <property type="entry name" value="Rep_factor-A_C"/>
</dbReference>
<evidence type="ECO:0000256" key="4">
    <source>
        <dbReference type="ARBA" id="ARBA00022833"/>
    </source>
</evidence>
<dbReference type="AlphaFoldDB" id="A0A6P4CQC2"/>
<feature type="compositionally biased region" description="Basic residues" evidence="6">
    <location>
        <begin position="521"/>
        <end position="530"/>
    </location>
</feature>
<dbReference type="OrthoDB" id="1425565at2759"/>
<evidence type="ECO:0000259" key="8">
    <source>
        <dbReference type="Pfam" id="PF08646"/>
    </source>
</evidence>
<feature type="compositionally biased region" description="Polar residues" evidence="6">
    <location>
        <begin position="499"/>
        <end position="520"/>
    </location>
</feature>
<evidence type="ECO:0000259" key="7">
    <source>
        <dbReference type="Pfam" id="PF02721"/>
    </source>
</evidence>
<dbReference type="PANTHER" id="PTHR47165">
    <property type="entry name" value="OS03G0429900 PROTEIN"/>
    <property type="match status" value="1"/>
</dbReference>
<sequence length="538" mass="61122">MGENYDYISDINARKFCWNFKVYVIRIWEHPSKFNEKEIGSIEMILQDSKGGRGHASIPKSIVKKWSGVFQVFQMYIIKNFIVVDNKTIKKPTPYRWILTFSHRTEVNHVMNPTFPLDAFVFKTIPELLTAEKIENSELFDMIGEVVGKHDPRELVTSKGKETKRLVVVLQDLEKNRINCTLFGEMVDEILPHLEVGRLEPLIVVIQYFKAIRWNGQTSVQSHFEISKLHINAELKDVVGFRDRLLKGAPSNASRISQMSFQSGWSGMEEITNGSALVKTIEEVLSSKEEGPIWVAGTIVAINCSKNDWYYKACRRCPKKVETPVGNKYECDKCGYTHGTASIRYKVEVMVFDGTGSISLLLWDRETSQLCGKQAEKVLEEDGGREDEYPLTLDNMMDRRLLFKINVKAANISGYDQVFTVMKICDDEEVVDKNLPKNFDGNSSMNMTENGCSNSLDMFGNITDLNTDTDPDAQYTMDIREDSITSLKCKTPAKRVTNGFRSGSSSAIQNEDEGQLSTNKFSRKNAKKQKSIMIDGEN</sequence>
<protein>
    <submittedName>
        <fullName evidence="10">Replication protein A 70 kDa DNA-binding subunit D isoform X1</fullName>
    </submittedName>
</protein>
<reference evidence="9" key="1">
    <citation type="journal article" date="2016" name="Nat. Genet.">
        <title>The genome sequences of Arachis duranensis and Arachis ipaensis, the diploid ancestors of cultivated peanut.</title>
        <authorList>
            <person name="Bertioli D.J."/>
            <person name="Cannon S.B."/>
            <person name="Froenicke L."/>
            <person name="Huang G."/>
            <person name="Farmer A.D."/>
            <person name="Cannon E.K."/>
            <person name="Liu X."/>
            <person name="Gao D."/>
            <person name="Clevenger J."/>
            <person name="Dash S."/>
            <person name="Ren L."/>
            <person name="Moretzsohn M.C."/>
            <person name="Shirasawa K."/>
            <person name="Huang W."/>
            <person name="Vidigal B."/>
            <person name="Abernathy B."/>
            <person name="Chu Y."/>
            <person name="Niederhuth C.E."/>
            <person name="Umale P."/>
            <person name="Araujo A.C."/>
            <person name="Kozik A."/>
            <person name="Kim K.D."/>
            <person name="Burow M.D."/>
            <person name="Varshney R.K."/>
            <person name="Wang X."/>
            <person name="Zhang X."/>
            <person name="Barkley N."/>
            <person name="Guimaraes P.M."/>
            <person name="Isobe S."/>
            <person name="Guo B."/>
            <person name="Liao B."/>
            <person name="Stalker H.T."/>
            <person name="Schmitz R.J."/>
            <person name="Scheffler B.E."/>
            <person name="Leal-Bertioli S.C."/>
            <person name="Xun X."/>
            <person name="Jackson S.A."/>
            <person name="Michelmore R."/>
            <person name="Ozias-Akins P."/>
        </authorList>
    </citation>
    <scope>NUCLEOTIDE SEQUENCE [LARGE SCALE GENOMIC DNA]</scope>
    <source>
        <strain evidence="9">cv. V14167</strain>
    </source>
</reference>
<dbReference type="CDD" id="cd04476">
    <property type="entry name" value="RPA1_DBD_C"/>
    <property type="match status" value="1"/>
</dbReference>
<dbReference type="Proteomes" id="UP000515211">
    <property type="component" value="Chromosome 3"/>
</dbReference>
<organism evidence="9 10">
    <name type="scientific">Arachis duranensis</name>
    <name type="common">Wild peanut</name>
    <dbReference type="NCBI Taxonomy" id="130453"/>
    <lineage>
        <taxon>Eukaryota</taxon>
        <taxon>Viridiplantae</taxon>
        <taxon>Streptophyta</taxon>
        <taxon>Embryophyta</taxon>
        <taxon>Tracheophyta</taxon>
        <taxon>Spermatophyta</taxon>
        <taxon>Magnoliopsida</taxon>
        <taxon>eudicotyledons</taxon>
        <taxon>Gunneridae</taxon>
        <taxon>Pentapetalae</taxon>
        <taxon>rosids</taxon>
        <taxon>fabids</taxon>
        <taxon>Fabales</taxon>
        <taxon>Fabaceae</taxon>
        <taxon>Papilionoideae</taxon>
        <taxon>50 kb inversion clade</taxon>
        <taxon>dalbergioids sensu lato</taxon>
        <taxon>Dalbergieae</taxon>
        <taxon>Pterocarpus clade</taxon>
        <taxon>Arachis</taxon>
    </lineage>
</organism>
<dbReference type="InterPro" id="IPR012340">
    <property type="entry name" value="NA-bd_OB-fold"/>
</dbReference>
<dbReference type="InterPro" id="IPR003871">
    <property type="entry name" value="RFA1B/D_OB_1st"/>
</dbReference>
<evidence type="ECO:0000256" key="2">
    <source>
        <dbReference type="ARBA" id="ARBA00022723"/>
    </source>
</evidence>
<dbReference type="InterPro" id="IPR047192">
    <property type="entry name" value="Euk_RPA1_DBD_C"/>
</dbReference>
<name>A0A6P4CQC2_ARADU</name>
<dbReference type="CDD" id="cd04481">
    <property type="entry name" value="RPA1_DBD_B_like"/>
    <property type="match status" value="1"/>
</dbReference>
<keyword evidence="2" id="KW-0479">Metal-binding</keyword>